<dbReference type="eggNOG" id="COG0063">
    <property type="taxonomic scope" value="Bacteria"/>
</dbReference>
<feature type="binding site" evidence="18">
    <location>
        <position position="125"/>
    </location>
    <ligand>
        <name>K(+)</name>
        <dbReference type="ChEBI" id="CHEBI:29103"/>
    </ligand>
</feature>
<dbReference type="GO" id="GO:0110051">
    <property type="term" value="P:metabolite repair"/>
    <property type="evidence" value="ECO:0007669"/>
    <property type="project" value="TreeGrafter"/>
</dbReference>
<comment type="catalytic activity">
    <reaction evidence="16 17 19">
        <text>(6S)-NADPHX + ADP = AMP + phosphate + NADPH + H(+)</text>
        <dbReference type="Rhea" id="RHEA:32235"/>
        <dbReference type="ChEBI" id="CHEBI:15378"/>
        <dbReference type="ChEBI" id="CHEBI:43474"/>
        <dbReference type="ChEBI" id="CHEBI:57783"/>
        <dbReference type="ChEBI" id="CHEBI:64076"/>
        <dbReference type="ChEBI" id="CHEBI:456215"/>
        <dbReference type="ChEBI" id="CHEBI:456216"/>
        <dbReference type="EC" id="4.2.1.136"/>
    </reaction>
</comment>
<keyword evidence="8 17" id="KW-0521">NADP</keyword>
<keyword evidence="7 17" id="KW-0067">ATP-binding</keyword>
<feature type="binding site" evidence="18">
    <location>
        <begin position="59"/>
        <end position="63"/>
    </location>
    <ligand>
        <name>(6S)-NADPHX</name>
        <dbReference type="ChEBI" id="CHEBI:64076"/>
    </ligand>
</feature>
<feature type="binding site" evidence="18">
    <location>
        <begin position="129"/>
        <end position="135"/>
    </location>
    <ligand>
        <name>(6S)-NADPHX</name>
        <dbReference type="ChEBI" id="CHEBI:64076"/>
    </ligand>
</feature>
<dbReference type="PROSITE" id="PS51385">
    <property type="entry name" value="YJEF_N"/>
    <property type="match status" value="1"/>
</dbReference>
<comment type="similarity">
    <text evidence="3 19">In the N-terminal section; belongs to the NnrE/AIBP family.</text>
</comment>
<dbReference type="PATRIC" id="fig|1349767.4.peg.4146"/>
<dbReference type="PROSITE" id="PS51383">
    <property type="entry name" value="YJEF_C_3"/>
    <property type="match status" value="1"/>
</dbReference>
<dbReference type="SUPFAM" id="SSF53613">
    <property type="entry name" value="Ribokinase-like"/>
    <property type="match status" value="1"/>
</dbReference>
<reference evidence="22 23" key="1">
    <citation type="journal article" date="2015" name="Genome Announc.">
        <title>Genome Sequence of Mushroom Soft-Rot Pathogen Janthinobacterium agaricidamnosum.</title>
        <authorList>
            <person name="Graupner K."/>
            <person name="Lackner G."/>
            <person name="Hertweck C."/>
        </authorList>
    </citation>
    <scope>NUCLEOTIDE SEQUENCE [LARGE SCALE GENOMIC DNA]</scope>
    <source>
        <strain evidence="23">NBRC 102515 / DSM 9628</strain>
    </source>
</reference>
<feature type="binding site" evidence="17">
    <location>
        <position position="319"/>
    </location>
    <ligand>
        <name>(6S)-NADPHX</name>
        <dbReference type="ChEBI" id="CHEBI:64076"/>
    </ligand>
</feature>
<dbReference type="RefSeq" id="WP_038492113.1">
    <property type="nucleotide sequence ID" value="NZ_BCTH01000033.1"/>
</dbReference>
<comment type="catalytic activity">
    <reaction evidence="2 18 19">
        <text>(6R)-NADPHX = (6S)-NADPHX</text>
        <dbReference type="Rhea" id="RHEA:32227"/>
        <dbReference type="ChEBI" id="CHEBI:64076"/>
        <dbReference type="ChEBI" id="CHEBI:64077"/>
        <dbReference type="EC" id="5.1.99.6"/>
    </reaction>
</comment>
<comment type="function">
    <text evidence="14 19">Bifunctional enzyme that catalyzes the epimerization of the S- and R-forms of NAD(P)HX and the dehydration of the S-form of NAD(P)HX at the expense of ADP, which is converted to AMP. This allows the repair of both epimers of NAD(P)HX, a damaged form of NAD(P)H that is a result of enzymatic or heat-dependent hydration.</text>
</comment>
<dbReference type="HAMAP" id="MF_01965">
    <property type="entry name" value="NADHX_dehydratase"/>
    <property type="match status" value="1"/>
</dbReference>
<evidence type="ECO:0000256" key="18">
    <source>
        <dbReference type="HAMAP-Rule" id="MF_01966"/>
    </source>
</evidence>
<comment type="caution">
    <text evidence="18">Lacks conserved residue(s) required for the propagation of feature annotation.</text>
</comment>
<comment type="similarity">
    <text evidence="17">Belongs to the NnrD/CARKD family.</text>
</comment>
<evidence type="ECO:0000256" key="4">
    <source>
        <dbReference type="ARBA" id="ARBA00009524"/>
    </source>
</evidence>
<dbReference type="EMBL" id="HG322949">
    <property type="protein sequence ID" value="CDG83032.1"/>
    <property type="molecule type" value="Genomic_DNA"/>
</dbReference>
<dbReference type="InterPro" id="IPR029056">
    <property type="entry name" value="Ribokinase-like"/>
</dbReference>
<protein>
    <recommendedName>
        <fullName evidence="19">Bifunctional NAD(P)H-hydrate repair enzyme</fullName>
    </recommendedName>
    <alternativeName>
        <fullName evidence="19">Nicotinamide nucleotide repair protein</fullName>
    </alternativeName>
    <domain>
        <recommendedName>
            <fullName evidence="19">ADP-dependent (S)-NAD(P)H-hydrate dehydratase</fullName>
            <ecNumber evidence="19">4.2.1.136</ecNumber>
        </recommendedName>
        <alternativeName>
            <fullName evidence="19">ADP-dependent NAD(P)HX dehydratase</fullName>
        </alternativeName>
    </domain>
    <domain>
        <recommendedName>
            <fullName evidence="19">NAD(P)H-hydrate epimerase</fullName>
            <ecNumber evidence="19">5.1.99.6</ecNumber>
        </recommendedName>
    </domain>
</protein>
<comment type="cofactor">
    <cofactor evidence="18 19">
        <name>K(+)</name>
        <dbReference type="ChEBI" id="CHEBI:29103"/>
    </cofactor>
    <text evidence="18 19">Binds 1 potassium ion per subunit.</text>
</comment>
<keyword evidence="22" id="KW-0418">Kinase</keyword>
<dbReference type="InterPro" id="IPR036652">
    <property type="entry name" value="YjeF_N_dom_sf"/>
</dbReference>
<comment type="subunit">
    <text evidence="17">Homotetramer.</text>
</comment>
<dbReference type="GO" id="GO:0005524">
    <property type="term" value="F:ATP binding"/>
    <property type="evidence" value="ECO:0007669"/>
    <property type="project" value="UniProtKB-UniRule"/>
</dbReference>
<dbReference type="PIRSF" id="PIRSF017184">
    <property type="entry name" value="Nnr"/>
    <property type="match status" value="1"/>
</dbReference>
<organism evidence="22 23">
    <name type="scientific">Janthinobacterium agaricidamnosum NBRC 102515 = DSM 9628</name>
    <dbReference type="NCBI Taxonomy" id="1349767"/>
    <lineage>
        <taxon>Bacteria</taxon>
        <taxon>Pseudomonadati</taxon>
        <taxon>Pseudomonadota</taxon>
        <taxon>Betaproteobacteria</taxon>
        <taxon>Burkholderiales</taxon>
        <taxon>Oxalobacteraceae</taxon>
        <taxon>Janthinobacterium</taxon>
    </lineage>
</organism>
<dbReference type="InterPro" id="IPR030677">
    <property type="entry name" value="Nnr"/>
</dbReference>
<feature type="domain" description="YjeF N-terminal" evidence="21">
    <location>
        <begin position="10"/>
        <end position="222"/>
    </location>
</feature>
<keyword evidence="10 17" id="KW-0520">NAD</keyword>
<dbReference type="GO" id="GO:0052855">
    <property type="term" value="F:ADP-dependent NAD(P)H-hydrate dehydratase activity"/>
    <property type="evidence" value="ECO:0007669"/>
    <property type="project" value="UniProtKB-UniRule"/>
</dbReference>
<feature type="binding site" evidence="18">
    <location>
        <position position="158"/>
    </location>
    <ligand>
        <name>(6S)-NADPHX</name>
        <dbReference type="ChEBI" id="CHEBI:64076"/>
    </ligand>
</feature>
<comment type="catalytic activity">
    <reaction evidence="15 17 19">
        <text>(6S)-NADHX + ADP = AMP + phosphate + NADH + H(+)</text>
        <dbReference type="Rhea" id="RHEA:32223"/>
        <dbReference type="ChEBI" id="CHEBI:15378"/>
        <dbReference type="ChEBI" id="CHEBI:43474"/>
        <dbReference type="ChEBI" id="CHEBI:57945"/>
        <dbReference type="ChEBI" id="CHEBI:64074"/>
        <dbReference type="ChEBI" id="CHEBI:456215"/>
        <dbReference type="ChEBI" id="CHEBI:456216"/>
        <dbReference type="EC" id="4.2.1.136"/>
    </reaction>
</comment>
<dbReference type="GO" id="GO:0046496">
    <property type="term" value="P:nicotinamide nucleotide metabolic process"/>
    <property type="evidence" value="ECO:0007669"/>
    <property type="project" value="UniProtKB-UniRule"/>
</dbReference>
<dbReference type="PANTHER" id="PTHR12592">
    <property type="entry name" value="ATP-DEPENDENT (S)-NAD(P)H-HYDRATE DEHYDRATASE FAMILY MEMBER"/>
    <property type="match status" value="1"/>
</dbReference>
<keyword evidence="9 18" id="KW-0630">Potassium</keyword>
<feature type="binding site" evidence="17">
    <location>
        <position position="439"/>
    </location>
    <ligand>
        <name>(6S)-NADPHX</name>
        <dbReference type="ChEBI" id="CHEBI:64076"/>
    </ligand>
</feature>
<feature type="domain" description="YjeF C-terminal" evidence="20">
    <location>
        <begin position="230"/>
        <end position="499"/>
    </location>
</feature>
<dbReference type="InterPro" id="IPR000631">
    <property type="entry name" value="CARKD"/>
</dbReference>
<evidence type="ECO:0000256" key="16">
    <source>
        <dbReference type="ARBA" id="ARBA00049209"/>
    </source>
</evidence>
<keyword evidence="13" id="KW-0511">Multifunctional enzyme</keyword>
<comment type="similarity">
    <text evidence="4 19">In the C-terminal section; belongs to the NnrD/CARKD family.</text>
</comment>
<evidence type="ECO:0000256" key="2">
    <source>
        <dbReference type="ARBA" id="ARBA00000909"/>
    </source>
</evidence>
<evidence type="ECO:0000259" key="21">
    <source>
        <dbReference type="PROSITE" id="PS51385"/>
    </source>
</evidence>
<dbReference type="STRING" id="1349767.GJA_2400"/>
<dbReference type="Pfam" id="PF03853">
    <property type="entry name" value="YjeF_N"/>
    <property type="match status" value="1"/>
</dbReference>
<evidence type="ECO:0000256" key="7">
    <source>
        <dbReference type="ARBA" id="ARBA00022840"/>
    </source>
</evidence>
<dbReference type="eggNOG" id="COG0062">
    <property type="taxonomic scope" value="Bacteria"/>
</dbReference>
<keyword evidence="5 18" id="KW-0479">Metal-binding</keyword>
<evidence type="ECO:0000256" key="13">
    <source>
        <dbReference type="ARBA" id="ARBA00023268"/>
    </source>
</evidence>
<evidence type="ECO:0000256" key="1">
    <source>
        <dbReference type="ARBA" id="ARBA00000013"/>
    </source>
</evidence>
<evidence type="ECO:0000256" key="15">
    <source>
        <dbReference type="ARBA" id="ARBA00048238"/>
    </source>
</evidence>
<dbReference type="OrthoDB" id="9806925at2"/>
<comment type="function">
    <text evidence="17">Catalyzes the dehydration of the S-form of NAD(P)HX at the expense of ADP, which is converted to AMP. Together with NAD(P)HX epimerase, which catalyzes the epimerization of the S- and R-forms, the enzyme allows the repair of both epimers of NAD(P)HX, a damaged form of NAD(P)H that is a result of enzymatic or heat-dependent hydration.</text>
</comment>
<dbReference type="GO" id="GO:0016301">
    <property type="term" value="F:kinase activity"/>
    <property type="evidence" value="ECO:0007669"/>
    <property type="project" value="UniProtKB-KW"/>
</dbReference>
<dbReference type="EC" id="5.1.99.6" evidence="19"/>
<keyword evidence="23" id="KW-1185">Reference proteome</keyword>
<feature type="binding site" evidence="17">
    <location>
        <begin position="409"/>
        <end position="413"/>
    </location>
    <ligand>
        <name>AMP</name>
        <dbReference type="ChEBI" id="CHEBI:456215"/>
    </ligand>
</feature>
<name>W0V700_9BURK</name>
<dbReference type="GO" id="GO:0052856">
    <property type="term" value="F:NAD(P)HX epimerase activity"/>
    <property type="evidence" value="ECO:0007669"/>
    <property type="project" value="UniProtKB-UniRule"/>
</dbReference>
<evidence type="ECO:0000313" key="23">
    <source>
        <dbReference type="Proteomes" id="UP000027604"/>
    </source>
</evidence>
<comment type="catalytic activity">
    <reaction evidence="1 18 19">
        <text>(6R)-NADHX = (6S)-NADHX</text>
        <dbReference type="Rhea" id="RHEA:32215"/>
        <dbReference type="ChEBI" id="CHEBI:64074"/>
        <dbReference type="ChEBI" id="CHEBI:64075"/>
        <dbReference type="EC" id="5.1.99.6"/>
    </reaction>
</comment>
<comment type="function">
    <text evidence="18">Catalyzes the epimerization of the S- and R-forms of NAD(P)HX, a damaged form of NAD(P)H that is a result of enzymatic or heat-dependent hydration. This is a prerequisite for the S-specific NAD(P)H-hydrate dehydratase to allow the repair of both epimers of NAD(P)HX.</text>
</comment>
<feature type="binding site" evidence="17">
    <location>
        <position position="372"/>
    </location>
    <ligand>
        <name>(6S)-NADPHX</name>
        <dbReference type="ChEBI" id="CHEBI:64076"/>
    </ligand>
</feature>
<evidence type="ECO:0000256" key="11">
    <source>
        <dbReference type="ARBA" id="ARBA00023235"/>
    </source>
</evidence>
<evidence type="ECO:0000256" key="3">
    <source>
        <dbReference type="ARBA" id="ARBA00006001"/>
    </source>
</evidence>
<evidence type="ECO:0000256" key="19">
    <source>
        <dbReference type="PIRNR" id="PIRNR017184"/>
    </source>
</evidence>
<evidence type="ECO:0000256" key="12">
    <source>
        <dbReference type="ARBA" id="ARBA00023239"/>
    </source>
</evidence>
<keyword evidence="11 18" id="KW-0413">Isomerase</keyword>
<keyword evidence="6 17" id="KW-0547">Nucleotide-binding</keyword>
<dbReference type="Gene3D" id="3.40.1190.20">
    <property type="match status" value="1"/>
</dbReference>
<comment type="cofactor">
    <cofactor evidence="17">
        <name>Mg(2+)</name>
        <dbReference type="ChEBI" id="CHEBI:18420"/>
    </cofactor>
</comment>
<evidence type="ECO:0000256" key="9">
    <source>
        <dbReference type="ARBA" id="ARBA00022958"/>
    </source>
</evidence>
<evidence type="ECO:0000259" key="20">
    <source>
        <dbReference type="PROSITE" id="PS51383"/>
    </source>
</evidence>
<evidence type="ECO:0000256" key="17">
    <source>
        <dbReference type="HAMAP-Rule" id="MF_01965"/>
    </source>
</evidence>
<feature type="binding site" evidence="18">
    <location>
        <position position="60"/>
    </location>
    <ligand>
        <name>K(+)</name>
        <dbReference type="ChEBI" id="CHEBI:29103"/>
    </ligand>
</feature>
<dbReference type="HAMAP" id="MF_01966">
    <property type="entry name" value="NADHX_epimerase"/>
    <property type="match status" value="1"/>
</dbReference>
<feature type="binding site" evidence="17">
    <location>
        <position position="265"/>
    </location>
    <ligand>
        <name>(6S)-NADPHX</name>
        <dbReference type="ChEBI" id="CHEBI:64076"/>
    </ligand>
</feature>
<dbReference type="EC" id="4.2.1.136" evidence="19"/>
<proteinExistence type="inferred from homology"/>
<dbReference type="SUPFAM" id="SSF64153">
    <property type="entry name" value="YjeF N-terminal domain-like"/>
    <property type="match status" value="1"/>
</dbReference>
<evidence type="ECO:0000313" key="22">
    <source>
        <dbReference type="EMBL" id="CDG83032.1"/>
    </source>
</evidence>
<dbReference type="InterPro" id="IPR004443">
    <property type="entry name" value="YjeF_N_dom"/>
</dbReference>
<feature type="binding site" evidence="17">
    <location>
        <position position="438"/>
    </location>
    <ligand>
        <name>AMP</name>
        <dbReference type="ChEBI" id="CHEBI:456215"/>
    </ligand>
</feature>
<evidence type="ECO:0000256" key="10">
    <source>
        <dbReference type="ARBA" id="ARBA00023027"/>
    </source>
</evidence>
<feature type="binding site" evidence="18">
    <location>
        <position position="161"/>
    </location>
    <ligand>
        <name>K(+)</name>
        <dbReference type="ChEBI" id="CHEBI:29103"/>
    </ligand>
</feature>
<evidence type="ECO:0000256" key="5">
    <source>
        <dbReference type="ARBA" id="ARBA00022723"/>
    </source>
</evidence>
<gene>
    <name evidence="17" type="primary">nnrD</name>
    <name evidence="18" type="synonym">nnrE</name>
    <name evidence="22" type="ORF">GJA_2400</name>
</gene>
<evidence type="ECO:0000256" key="6">
    <source>
        <dbReference type="ARBA" id="ARBA00022741"/>
    </source>
</evidence>
<dbReference type="GO" id="GO:0046872">
    <property type="term" value="F:metal ion binding"/>
    <property type="evidence" value="ECO:0007669"/>
    <property type="project" value="UniProtKB-UniRule"/>
</dbReference>
<dbReference type="PANTHER" id="PTHR12592:SF0">
    <property type="entry name" value="ATP-DEPENDENT (S)-NAD(P)H-HYDRATE DEHYDRATASE"/>
    <property type="match status" value="1"/>
</dbReference>
<dbReference type="NCBIfam" id="TIGR00196">
    <property type="entry name" value="yjeF_cterm"/>
    <property type="match status" value="1"/>
</dbReference>
<comment type="similarity">
    <text evidence="18">Belongs to the NnrE/AIBP family.</text>
</comment>
<dbReference type="KEGG" id="jag:GJA_2400"/>
<keyword evidence="12 17" id="KW-0456">Lyase</keyword>
<dbReference type="CDD" id="cd01171">
    <property type="entry name" value="YXKO-related"/>
    <property type="match status" value="1"/>
</dbReference>
<dbReference type="Pfam" id="PF01256">
    <property type="entry name" value="Carb_kinase"/>
    <property type="match status" value="1"/>
</dbReference>
<dbReference type="HOGENOM" id="CLU_024853_4_3_4"/>
<dbReference type="Proteomes" id="UP000027604">
    <property type="component" value="Chromosome I"/>
</dbReference>
<dbReference type="Gene3D" id="3.40.50.10260">
    <property type="entry name" value="YjeF N-terminal domain"/>
    <property type="match status" value="1"/>
</dbReference>
<sequence>MHALYSIADLRAVEHIAAEQLPPGALMRRAGKEGFDAALALLHAPLAHARVLVLAGPGNNGGDALEIAAHLAHAGVQVVVWLALSNGVTSDERKHALERAQDSAAQFVATFDAAYAIGGWTLVIDGLLGIGATRALSGELRHAVEQVNRLDCPILALDVPTGLDADTGSINGPINGADGIAVRASHTITFIGDKPGLHTNDGRDYAGIVRVARLDIEARHFEAASMHLNDPRHFARHVKTRRQNSHKGSYGNVAVIGGAHGMTGAPILSARSALLTGAGRVYIAFPDQAPAYDSAHPELMCRLADGFDFNSAALVAGPGLGTSHRAHELILAAIGSGSPLLLDADALNLVAGEPELQTALALRGKSTLLTPHPLEAARLLGIGIAEVQADRLKAARQLAEQLDVIVVLKGSGTVIARPDGHAVINTTGNPALATAGTGDVLAGLCGSLLAQGWPAWEAALGAVWLHGKAADDLVAGGAGPIGLTAGELVPAIRTAFNRLAS</sequence>
<dbReference type="AlphaFoldDB" id="W0V700"/>
<accession>W0V700</accession>
<dbReference type="NCBIfam" id="TIGR00197">
    <property type="entry name" value="yjeF_nterm"/>
    <property type="match status" value="1"/>
</dbReference>
<evidence type="ECO:0000256" key="8">
    <source>
        <dbReference type="ARBA" id="ARBA00022857"/>
    </source>
</evidence>
<keyword evidence="22" id="KW-0808">Transferase</keyword>
<evidence type="ECO:0000256" key="14">
    <source>
        <dbReference type="ARBA" id="ARBA00025153"/>
    </source>
</evidence>